<gene>
    <name evidence="6" type="ORF">TEA_028453</name>
</gene>
<dbReference type="GO" id="GO:0006887">
    <property type="term" value="P:exocytosis"/>
    <property type="evidence" value="ECO:0007669"/>
    <property type="project" value="UniProtKB-KW"/>
</dbReference>
<dbReference type="EMBL" id="SDRB02013809">
    <property type="protein sequence ID" value="THF93980.1"/>
    <property type="molecule type" value="Genomic_DNA"/>
</dbReference>
<dbReference type="Pfam" id="PF08700">
    <property type="entry name" value="VPS51_Exo84_N"/>
    <property type="match status" value="1"/>
</dbReference>
<dbReference type="Pfam" id="PF16528">
    <property type="entry name" value="Exo84_C"/>
    <property type="match status" value="1"/>
</dbReference>
<dbReference type="PANTHER" id="PTHR21426">
    <property type="entry name" value="EXOCYST COMPLEX COMPONENT 8"/>
    <property type="match status" value="1"/>
</dbReference>
<evidence type="ECO:0000256" key="1">
    <source>
        <dbReference type="ARBA" id="ARBA00007210"/>
    </source>
</evidence>
<proteinExistence type="inferred from homology"/>
<comment type="similarity">
    <text evidence="1">Belongs to the EXO84 family.</text>
</comment>
<feature type="compositionally biased region" description="Basic and acidic residues" evidence="4">
    <location>
        <begin position="778"/>
        <end position="788"/>
    </location>
</feature>
<dbReference type="Proteomes" id="UP000306102">
    <property type="component" value="Unassembled WGS sequence"/>
</dbReference>
<reference evidence="6 7" key="1">
    <citation type="journal article" date="2018" name="Proc. Natl. Acad. Sci. U.S.A.">
        <title>Draft genome sequence of Camellia sinensis var. sinensis provides insights into the evolution of the tea genome and tea quality.</title>
        <authorList>
            <person name="Wei C."/>
            <person name="Yang H."/>
            <person name="Wang S."/>
            <person name="Zhao J."/>
            <person name="Liu C."/>
            <person name="Gao L."/>
            <person name="Xia E."/>
            <person name="Lu Y."/>
            <person name="Tai Y."/>
            <person name="She G."/>
            <person name="Sun J."/>
            <person name="Cao H."/>
            <person name="Tong W."/>
            <person name="Gao Q."/>
            <person name="Li Y."/>
            <person name="Deng W."/>
            <person name="Jiang X."/>
            <person name="Wang W."/>
            <person name="Chen Q."/>
            <person name="Zhang S."/>
            <person name="Li H."/>
            <person name="Wu J."/>
            <person name="Wang P."/>
            <person name="Li P."/>
            <person name="Shi C."/>
            <person name="Zheng F."/>
            <person name="Jian J."/>
            <person name="Huang B."/>
            <person name="Shan D."/>
            <person name="Shi M."/>
            <person name="Fang C."/>
            <person name="Yue Y."/>
            <person name="Li F."/>
            <person name="Li D."/>
            <person name="Wei S."/>
            <person name="Han B."/>
            <person name="Jiang C."/>
            <person name="Yin Y."/>
            <person name="Xia T."/>
            <person name="Zhang Z."/>
            <person name="Bennetzen J.L."/>
            <person name="Zhao S."/>
            <person name="Wan X."/>
        </authorList>
    </citation>
    <scope>NUCLEOTIDE SEQUENCE [LARGE SCALE GENOMIC DNA]</scope>
    <source>
        <strain evidence="7">cv. Shuchazao</strain>
        <tissue evidence="6">Leaf</tissue>
    </source>
</reference>
<dbReference type="InterPro" id="IPR032403">
    <property type="entry name" value="Exo84_C"/>
</dbReference>
<evidence type="ECO:0000256" key="3">
    <source>
        <dbReference type="ARBA" id="ARBA00022483"/>
    </source>
</evidence>
<accession>A0A4S4CVR0</accession>
<feature type="domain" description="Exocyst component Exo84 C-terminal" evidence="5">
    <location>
        <begin position="216"/>
        <end position="406"/>
    </location>
</feature>
<dbReference type="GO" id="GO:0008104">
    <property type="term" value="P:intracellular protein localization"/>
    <property type="evidence" value="ECO:0007669"/>
    <property type="project" value="TreeGrafter"/>
</dbReference>
<feature type="region of interest" description="Disordered" evidence="4">
    <location>
        <begin position="1"/>
        <end position="107"/>
    </location>
</feature>
<feature type="compositionally biased region" description="Basic residues" evidence="4">
    <location>
        <begin position="946"/>
        <end position="957"/>
    </location>
</feature>
<dbReference type="SUPFAM" id="SSF74788">
    <property type="entry name" value="Cullin repeat-like"/>
    <property type="match status" value="1"/>
</dbReference>
<dbReference type="STRING" id="542762.A0A4S4CVR0"/>
<feature type="region of interest" description="Disordered" evidence="4">
    <location>
        <begin position="921"/>
        <end position="957"/>
    </location>
</feature>
<evidence type="ECO:0000256" key="4">
    <source>
        <dbReference type="SAM" id="MobiDB-lite"/>
    </source>
</evidence>
<comment type="caution">
    <text evidence="6">The sequence shown here is derived from an EMBL/GenBank/DDBJ whole genome shotgun (WGS) entry which is preliminary data.</text>
</comment>
<keyword evidence="3" id="KW-0268">Exocytosis</keyword>
<dbReference type="GO" id="GO:0006893">
    <property type="term" value="P:Golgi to plasma membrane transport"/>
    <property type="evidence" value="ECO:0007669"/>
    <property type="project" value="TreeGrafter"/>
</dbReference>
<dbReference type="AlphaFoldDB" id="A0A4S4CVR0"/>
<evidence type="ECO:0000313" key="7">
    <source>
        <dbReference type="Proteomes" id="UP000306102"/>
    </source>
</evidence>
<name>A0A4S4CVR0_CAMSN</name>
<evidence type="ECO:0000256" key="2">
    <source>
        <dbReference type="ARBA" id="ARBA00022448"/>
    </source>
</evidence>
<dbReference type="InterPro" id="IPR033961">
    <property type="entry name" value="Exo84"/>
</dbReference>
<dbReference type="Gene3D" id="1.20.58.1220">
    <property type="entry name" value="Exo84p, C-terminal helical domain"/>
    <property type="match status" value="1"/>
</dbReference>
<evidence type="ECO:0000259" key="5">
    <source>
        <dbReference type="Pfam" id="PF16528"/>
    </source>
</evidence>
<dbReference type="InterPro" id="IPR016159">
    <property type="entry name" value="Cullin_repeat-like_dom_sf"/>
</dbReference>
<sequence>MEESSSSSTLRFRFRDHQQQPQMADGDGDDHTSPDTWSISSDGDDEVEIESMTGKSNSAFKISMEESSSSSTLRFRFRDHQQQPQMADGDGDDHTSPDTWSISSDGDDEVEIESMTGKGIKHLCSELLELKRISDEDFHKNIFSNYSAFLRIFKELEGMEKELMQLKQHVSTQKRLVKELVDGIYLKVLSNETVDLIIEEPIRVEPSPQSILESHADDVSEALDILLSERRLDEALAILELEDGVFQGMQLQEKFPLNVLTYYNSAISERRAKIADQLKLVAGNPRVSAPELLKALVGLCRLGDSHPATQLLVKYYHSRIACGIRDLQHSKSGNGSFIHEVAKLVFSMISQAAMSFLVLYGETSSYSSEFMQWACEETELFAASFNKYVRSISEISGGLVTIVEAVQSALSYCSLLETQKVVLHPCLVKHIRPCVEDVLQIHIDHFKKVIQIFTSTDAWVVDKYLLSGILSEGCSSVVIGQQPEYCLLTNSGRKFVTLLQAITEDISPLVAFQMEAFILKGLMALFTEYLAILESVLTGKAHGLERGGRGDNSAESLEQQVSVVANLSTLVRLFSSIIKSVFKGINHLDFEVHNFMLYIQEASDRIRAHFCQQFICKIMYGSGCRLSQETWVGGQSDSDTSEDMMPSVVFQGVFLELRKLEKLADGNFVEVDGLPELMRELIEAIFISISNNEELWTTTKEDLAVQRCENFKQFVLDMQFLVEIAREGGYFTNNILTASLALISHMESIFLSAGLDPRRDMIDEGWAINSAKEAHQKLREIEETKPSPKETTGYLEEKTKDDQPGYASDSFEIDDTTSSSENFVESAEPVVINVSEVVFSAGTEILKIEDMEADGGFESDDRSAVNSSNVIITSEDVEPETAVDAMTKIRQKIRKTKSSSKELLSDGNEASVQMGLAGTFASLKGIDRPQDEDEDEDEDEKIMGKALRKAKSRLQDE</sequence>
<keyword evidence="7" id="KW-1185">Reference proteome</keyword>
<dbReference type="GO" id="GO:0000145">
    <property type="term" value="C:exocyst"/>
    <property type="evidence" value="ECO:0007669"/>
    <property type="project" value="InterPro"/>
</dbReference>
<organism evidence="6 7">
    <name type="scientific">Camellia sinensis var. sinensis</name>
    <name type="common">China tea</name>
    <dbReference type="NCBI Taxonomy" id="542762"/>
    <lineage>
        <taxon>Eukaryota</taxon>
        <taxon>Viridiplantae</taxon>
        <taxon>Streptophyta</taxon>
        <taxon>Embryophyta</taxon>
        <taxon>Tracheophyta</taxon>
        <taxon>Spermatophyta</taxon>
        <taxon>Magnoliopsida</taxon>
        <taxon>eudicotyledons</taxon>
        <taxon>Gunneridae</taxon>
        <taxon>Pentapetalae</taxon>
        <taxon>asterids</taxon>
        <taxon>Ericales</taxon>
        <taxon>Theaceae</taxon>
        <taxon>Camellia</taxon>
    </lineage>
</organism>
<dbReference type="PANTHER" id="PTHR21426:SF13">
    <property type="entry name" value="OS08G0566700 PROTEIN"/>
    <property type="match status" value="1"/>
</dbReference>
<feature type="region of interest" description="Disordered" evidence="4">
    <location>
        <begin position="778"/>
        <end position="822"/>
    </location>
</feature>
<feature type="compositionally biased region" description="Acidic residues" evidence="4">
    <location>
        <begin position="930"/>
        <end position="940"/>
    </location>
</feature>
<dbReference type="InterPro" id="IPR042560">
    <property type="entry name" value="Exo84_C_2"/>
</dbReference>
<protein>
    <recommendedName>
        <fullName evidence="5">Exocyst component Exo84 C-terminal domain-containing protein</fullName>
    </recommendedName>
</protein>
<keyword evidence="2" id="KW-0813">Transport</keyword>
<evidence type="ECO:0000313" key="6">
    <source>
        <dbReference type="EMBL" id="THF93980.1"/>
    </source>
</evidence>